<name>A0ABD0LGB4_9CAEN</name>
<feature type="region of interest" description="Disordered" evidence="1">
    <location>
        <begin position="140"/>
        <end position="181"/>
    </location>
</feature>
<sequence>MDIKTSRLMRSLRAITELALNESKEEKESGKDKHLQYKRDKHCIRQKKQARYRRDYNVKVGRRREKNNNKCGLWPGIHHNDVMHRQVFGTDNSHALVTPKRVKNPQTPSRSNSNIKKTMLEEGSSIKCEYNFAEYRRAAPTEPHQEVHQPSQSGNQTSNPKSQQALGTRRVPHTNTLSGSTFKLTRTRKMLALTRPRTGKLVRNKHALCSPPQICGLTPRPTALLSGESPEFEPVVCDRF</sequence>
<comment type="caution">
    <text evidence="2">The sequence shown here is derived from an EMBL/GenBank/DDBJ whole genome shotgun (WGS) entry which is preliminary data.</text>
</comment>
<organism evidence="2 3">
    <name type="scientific">Batillaria attramentaria</name>
    <dbReference type="NCBI Taxonomy" id="370345"/>
    <lineage>
        <taxon>Eukaryota</taxon>
        <taxon>Metazoa</taxon>
        <taxon>Spiralia</taxon>
        <taxon>Lophotrochozoa</taxon>
        <taxon>Mollusca</taxon>
        <taxon>Gastropoda</taxon>
        <taxon>Caenogastropoda</taxon>
        <taxon>Sorbeoconcha</taxon>
        <taxon>Cerithioidea</taxon>
        <taxon>Batillariidae</taxon>
        <taxon>Batillaria</taxon>
    </lineage>
</organism>
<feature type="region of interest" description="Disordered" evidence="1">
    <location>
        <begin position="100"/>
        <end position="120"/>
    </location>
</feature>
<evidence type="ECO:0000313" key="3">
    <source>
        <dbReference type="Proteomes" id="UP001519460"/>
    </source>
</evidence>
<proteinExistence type="predicted"/>
<dbReference type="AlphaFoldDB" id="A0ABD0LGB4"/>
<keyword evidence="3" id="KW-1185">Reference proteome</keyword>
<reference evidence="2 3" key="1">
    <citation type="journal article" date="2023" name="Sci. Data">
        <title>Genome assembly of the Korean intertidal mud-creeper Batillaria attramentaria.</title>
        <authorList>
            <person name="Patra A.K."/>
            <person name="Ho P.T."/>
            <person name="Jun S."/>
            <person name="Lee S.J."/>
            <person name="Kim Y."/>
            <person name="Won Y.J."/>
        </authorList>
    </citation>
    <scope>NUCLEOTIDE SEQUENCE [LARGE SCALE GENOMIC DNA]</scope>
    <source>
        <strain evidence="2">Wonlab-2016</strain>
    </source>
</reference>
<evidence type="ECO:0000313" key="2">
    <source>
        <dbReference type="EMBL" id="KAK7498400.1"/>
    </source>
</evidence>
<accession>A0ABD0LGB4</accession>
<dbReference type="EMBL" id="JACVVK020000051">
    <property type="protein sequence ID" value="KAK7498400.1"/>
    <property type="molecule type" value="Genomic_DNA"/>
</dbReference>
<evidence type="ECO:0000256" key="1">
    <source>
        <dbReference type="SAM" id="MobiDB-lite"/>
    </source>
</evidence>
<dbReference type="Proteomes" id="UP001519460">
    <property type="component" value="Unassembled WGS sequence"/>
</dbReference>
<gene>
    <name evidence="2" type="ORF">BaRGS_00010354</name>
</gene>
<feature type="compositionally biased region" description="Polar residues" evidence="1">
    <location>
        <begin position="104"/>
        <end position="116"/>
    </location>
</feature>
<protein>
    <submittedName>
        <fullName evidence="2">Uncharacterized protein</fullName>
    </submittedName>
</protein>
<feature type="compositionally biased region" description="Polar residues" evidence="1">
    <location>
        <begin position="148"/>
        <end position="166"/>
    </location>
</feature>